<feature type="coiled-coil region" evidence="1">
    <location>
        <begin position="7"/>
        <end position="34"/>
    </location>
</feature>
<comment type="caution">
    <text evidence="4">The sequence shown here is derived from an EMBL/GenBank/DDBJ whole genome shotgun (WGS) entry which is preliminary data.</text>
</comment>
<dbReference type="NCBIfam" id="TIGR00229">
    <property type="entry name" value="sensory_box"/>
    <property type="match status" value="1"/>
</dbReference>
<dbReference type="AlphaFoldDB" id="A0A9W6D2L8"/>
<evidence type="ECO:0000259" key="3">
    <source>
        <dbReference type="PROSITE" id="PS50113"/>
    </source>
</evidence>
<gene>
    <name evidence="4" type="ORF">DAMNIGENAA_04880</name>
</gene>
<keyword evidence="1" id="KW-0175">Coiled coil</keyword>
<evidence type="ECO:0000259" key="2">
    <source>
        <dbReference type="PROSITE" id="PS50112"/>
    </source>
</evidence>
<dbReference type="PROSITE" id="PS50112">
    <property type="entry name" value="PAS"/>
    <property type="match status" value="1"/>
</dbReference>
<keyword evidence="5" id="KW-1185">Reference proteome</keyword>
<sequence>MEKNLTCKELESRVKELEEEIEKCKRAEKDLLKEKSFSEALIKSLPGVFYVFDQELRNVRWNENLEQVTGYSSEERSRMGPLDTFEGEDKRVVAEAINEVLIKGEGFVEANIASKTGKKTPYFFTGVRAEIDNSTYVVGMGIDITERKRAEEERRQLSRQRLQTCNVMAHELRNALVKLGFVFSAINSVMGFLREQWEMELRKAFPGLEDKSAILMRLGELIVLKQALLGDQKELRQLSEELMAEQVAVANLYLLPEQEKSWLHNKIRPKWRRLLAESRAWEEDKEEVWELLSRLENAIRIVQDEDLAQKMAHLPEDLRIKWQKLACTQFSATNLSLLEDVLHLLDHPGMNIRYKVQLKKLITFLKALADISFVIEDRMNQLLFSLKSGEQQEGFWGTDDRNYAAD</sequence>
<reference evidence="4" key="1">
    <citation type="submission" date="2022-12" db="EMBL/GenBank/DDBJ databases">
        <title>Reference genome sequencing for broad-spectrum identification of bacterial and archaeal isolates by mass spectrometry.</title>
        <authorList>
            <person name="Sekiguchi Y."/>
            <person name="Tourlousse D.M."/>
        </authorList>
    </citation>
    <scope>NUCLEOTIDE SEQUENCE</scope>
    <source>
        <strain evidence="4">ASRB1</strain>
    </source>
</reference>
<organism evidence="4 5">
    <name type="scientific">Desulforhabdus amnigena</name>
    <dbReference type="NCBI Taxonomy" id="40218"/>
    <lineage>
        <taxon>Bacteria</taxon>
        <taxon>Pseudomonadati</taxon>
        <taxon>Thermodesulfobacteriota</taxon>
        <taxon>Syntrophobacteria</taxon>
        <taxon>Syntrophobacterales</taxon>
        <taxon>Syntrophobacteraceae</taxon>
        <taxon>Desulforhabdus</taxon>
    </lineage>
</organism>
<dbReference type="Gene3D" id="3.30.450.20">
    <property type="entry name" value="PAS domain"/>
    <property type="match status" value="1"/>
</dbReference>
<accession>A0A9W6D2L8</accession>
<feature type="domain" description="PAS" evidence="2">
    <location>
        <begin position="34"/>
        <end position="104"/>
    </location>
</feature>
<name>A0A9W6D2L8_9BACT</name>
<dbReference type="InterPro" id="IPR000700">
    <property type="entry name" value="PAS-assoc_C"/>
</dbReference>
<evidence type="ECO:0000256" key="1">
    <source>
        <dbReference type="SAM" id="Coils"/>
    </source>
</evidence>
<dbReference type="CDD" id="cd00130">
    <property type="entry name" value="PAS"/>
    <property type="match status" value="1"/>
</dbReference>
<dbReference type="RefSeq" id="WP_281792073.1">
    <property type="nucleotide sequence ID" value="NZ_BSDR01000001.1"/>
</dbReference>
<dbReference type="SUPFAM" id="SSF55785">
    <property type="entry name" value="PYP-like sensor domain (PAS domain)"/>
    <property type="match status" value="1"/>
</dbReference>
<dbReference type="EMBL" id="BSDR01000001">
    <property type="protein sequence ID" value="GLI33055.1"/>
    <property type="molecule type" value="Genomic_DNA"/>
</dbReference>
<dbReference type="InterPro" id="IPR000014">
    <property type="entry name" value="PAS"/>
</dbReference>
<proteinExistence type="predicted"/>
<protein>
    <submittedName>
        <fullName evidence="4">Uncharacterized protein</fullName>
    </submittedName>
</protein>
<dbReference type="InterPro" id="IPR035965">
    <property type="entry name" value="PAS-like_dom_sf"/>
</dbReference>
<feature type="domain" description="PAC" evidence="3">
    <location>
        <begin position="106"/>
        <end position="156"/>
    </location>
</feature>
<dbReference type="PROSITE" id="PS50113">
    <property type="entry name" value="PAC"/>
    <property type="match status" value="1"/>
</dbReference>
<evidence type="ECO:0000313" key="4">
    <source>
        <dbReference type="EMBL" id="GLI33055.1"/>
    </source>
</evidence>
<evidence type="ECO:0000313" key="5">
    <source>
        <dbReference type="Proteomes" id="UP001144372"/>
    </source>
</evidence>
<dbReference type="Proteomes" id="UP001144372">
    <property type="component" value="Unassembled WGS sequence"/>
</dbReference>